<evidence type="ECO:0000256" key="1">
    <source>
        <dbReference type="SAM" id="MobiDB-lite"/>
    </source>
</evidence>
<dbReference type="EMBL" id="MU005575">
    <property type="protein sequence ID" value="KAF2687429.1"/>
    <property type="molecule type" value="Genomic_DNA"/>
</dbReference>
<feature type="compositionally biased region" description="Polar residues" evidence="1">
    <location>
        <begin position="231"/>
        <end position="245"/>
    </location>
</feature>
<organism evidence="3 4">
    <name type="scientific">Lentithecium fluviatile CBS 122367</name>
    <dbReference type="NCBI Taxonomy" id="1168545"/>
    <lineage>
        <taxon>Eukaryota</taxon>
        <taxon>Fungi</taxon>
        <taxon>Dikarya</taxon>
        <taxon>Ascomycota</taxon>
        <taxon>Pezizomycotina</taxon>
        <taxon>Dothideomycetes</taxon>
        <taxon>Pleosporomycetidae</taxon>
        <taxon>Pleosporales</taxon>
        <taxon>Massarineae</taxon>
        <taxon>Lentitheciaceae</taxon>
        <taxon>Lentithecium</taxon>
    </lineage>
</organism>
<feature type="compositionally biased region" description="Basic and acidic residues" evidence="1">
    <location>
        <begin position="253"/>
        <end position="263"/>
    </location>
</feature>
<feature type="transmembrane region" description="Helical" evidence="2">
    <location>
        <begin position="168"/>
        <end position="192"/>
    </location>
</feature>
<evidence type="ECO:0008006" key="5">
    <source>
        <dbReference type="Google" id="ProtNLM"/>
    </source>
</evidence>
<name>A0A6G1JBB2_9PLEO</name>
<feature type="region of interest" description="Disordered" evidence="1">
    <location>
        <begin position="140"/>
        <end position="162"/>
    </location>
</feature>
<accession>A0A6G1JBB2</accession>
<keyword evidence="4" id="KW-1185">Reference proteome</keyword>
<evidence type="ECO:0000313" key="4">
    <source>
        <dbReference type="Proteomes" id="UP000799291"/>
    </source>
</evidence>
<dbReference type="Proteomes" id="UP000799291">
    <property type="component" value="Unassembled WGS sequence"/>
</dbReference>
<evidence type="ECO:0000313" key="3">
    <source>
        <dbReference type="EMBL" id="KAF2687429.1"/>
    </source>
</evidence>
<protein>
    <recommendedName>
        <fullName evidence="5">Mid2 domain-containing protein</fullName>
    </recommendedName>
</protein>
<dbReference type="OrthoDB" id="3692311at2759"/>
<gene>
    <name evidence="3" type="ORF">K458DRAFT_386249</name>
</gene>
<dbReference type="AlphaFoldDB" id="A0A6G1JBB2"/>
<proteinExistence type="predicted"/>
<feature type="compositionally biased region" description="Polar residues" evidence="1">
    <location>
        <begin position="267"/>
        <end position="285"/>
    </location>
</feature>
<feature type="region of interest" description="Disordered" evidence="1">
    <location>
        <begin position="199"/>
        <end position="333"/>
    </location>
</feature>
<keyword evidence="2" id="KW-0812">Transmembrane</keyword>
<keyword evidence="2" id="KW-1133">Transmembrane helix</keyword>
<sequence length="333" mass="34688">MELSTPALHLYTRDLTTFSPTCPSDSAWYACPKSSPSAFVGCCSQDPCSSSNGCSQGNIRPVSFNASSHNTDAFPPDAGCGTGSNFFTCVSGSASDPAASRKTFWGCCKTNPCEQQTECPSGDLVPAFMSTDKQFEVYTGEKSEASPVASPTPVPSGDAGAGKSHTGVIVGGVVGGAVAIVAIVSLLIFFLCRRRRARSRAGTPEMAETGPGGEKSAAYTGSPTADEAPPTYSSPNPNMHPSSLSPIPGHKYHQADQRVHELPVELPSSSTQRYSELPADSQTSKIAELESPMTSPQQGQGTFGGENGAPGTPEAMSPMMSPNTERAMFGRKL</sequence>
<keyword evidence="2" id="KW-0472">Membrane</keyword>
<reference evidence="3" key="1">
    <citation type="journal article" date="2020" name="Stud. Mycol.">
        <title>101 Dothideomycetes genomes: a test case for predicting lifestyles and emergence of pathogens.</title>
        <authorList>
            <person name="Haridas S."/>
            <person name="Albert R."/>
            <person name="Binder M."/>
            <person name="Bloem J."/>
            <person name="Labutti K."/>
            <person name="Salamov A."/>
            <person name="Andreopoulos B."/>
            <person name="Baker S."/>
            <person name="Barry K."/>
            <person name="Bills G."/>
            <person name="Bluhm B."/>
            <person name="Cannon C."/>
            <person name="Castanera R."/>
            <person name="Culley D."/>
            <person name="Daum C."/>
            <person name="Ezra D."/>
            <person name="Gonzalez J."/>
            <person name="Henrissat B."/>
            <person name="Kuo A."/>
            <person name="Liang C."/>
            <person name="Lipzen A."/>
            <person name="Lutzoni F."/>
            <person name="Magnuson J."/>
            <person name="Mondo S."/>
            <person name="Nolan M."/>
            <person name="Ohm R."/>
            <person name="Pangilinan J."/>
            <person name="Park H.-J."/>
            <person name="Ramirez L."/>
            <person name="Alfaro M."/>
            <person name="Sun H."/>
            <person name="Tritt A."/>
            <person name="Yoshinaga Y."/>
            <person name="Zwiers L.-H."/>
            <person name="Turgeon B."/>
            <person name="Goodwin S."/>
            <person name="Spatafora J."/>
            <person name="Crous P."/>
            <person name="Grigoriev I."/>
        </authorList>
    </citation>
    <scope>NUCLEOTIDE SEQUENCE</scope>
    <source>
        <strain evidence="3">CBS 122367</strain>
    </source>
</reference>
<evidence type="ECO:0000256" key="2">
    <source>
        <dbReference type="SAM" id="Phobius"/>
    </source>
</evidence>